<comment type="subcellular location">
    <subcellularLocation>
        <location evidence="1">Cytoplasm</location>
        <location evidence="1">Cytoskeleton</location>
        <location evidence="1">Cilium axoneme</location>
    </subcellularLocation>
</comment>
<dbReference type="GO" id="GO:0005930">
    <property type="term" value="C:axoneme"/>
    <property type="evidence" value="ECO:0007669"/>
    <property type="project" value="UniProtKB-SubCell"/>
</dbReference>
<dbReference type="PANTHER" id="PTHR21442:SF0">
    <property type="entry name" value="CILIA- AND FLAGELLA-ASSOCIATED PROTEIN 206"/>
    <property type="match status" value="1"/>
</dbReference>
<organism evidence="9 10">
    <name type="scientific">Leishmania martiniquensis</name>
    <dbReference type="NCBI Taxonomy" id="1580590"/>
    <lineage>
        <taxon>Eukaryota</taxon>
        <taxon>Discoba</taxon>
        <taxon>Euglenozoa</taxon>
        <taxon>Kinetoplastea</taxon>
        <taxon>Metakinetoplastina</taxon>
        <taxon>Trypanosomatida</taxon>
        <taxon>Trypanosomatidae</taxon>
        <taxon>Leishmaniinae</taxon>
        <taxon>Leishmania</taxon>
    </lineage>
</organism>
<dbReference type="InterPro" id="IPR021897">
    <property type="entry name" value="FAP206"/>
</dbReference>
<evidence type="ECO:0000256" key="3">
    <source>
        <dbReference type="ARBA" id="ARBA00021602"/>
    </source>
</evidence>
<evidence type="ECO:0000256" key="6">
    <source>
        <dbReference type="ARBA" id="ARBA00023069"/>
    </source>
</evidence>
<dbReference type="AlphaFoldDB" id="A0A836HNY8"/>
<dbReference type="RefSeq" id="XP_067179588.1">
    <property type="nucleotide sequence ID" value="XM_067322953.1"/>
</dbReference>
<evidence type="ECO:0000256" key="1">
    <source>
        <dbReference type="ARBA" id="ARBA00004430"/>
    </source>
</evidence>
<evidence type="ECO:0000313" key="10">
    <source>
        <dbReference type="Proteomes" id="UP000673552"/>
    </source>
</evidence>
<dbReference type="GO" id="GO:0003356">
    <property type="term" value="P:regulation of cilium beat frequency"/>
    <property type="evidence" value="ECO:0007669"/>
    <property type="project" value="TreeGrafter"/>
</dbReference>
<dbReference type="SMR" id="A0A836HNY8"/>
<keyword evidence="6" id="KW-0969">Cilium</keyword>
<dbReference type="PANTHER" id="PTHR21442">
    <property type="entry name" value="CILIA- AND FLAGELLA-ASSOCIATED PROTEIN 206"/>
    <property type="match status" value="1"/>
</dbReference>
<evidence type="ECO:0000256" key="4">
    <source>
        <dbReference type="ARBA" id="ARBA00022490"/>
    </source>
</evidence>
<evidence type="ECO:0000256" key="8">
    <source>
        <dbReference type="ARBA" id="ARBA00023273"/>
    </source>
</evidence>
<keyword evidence="8" id="KW-0966">Cell projection</keyword>
<comment type="caution">
    <text evidence="9">The sequence shown here is derived from an EMBL/GenBank/DDBJ whole genome shotgun (WGS) entry which is preliminary data.</text>
</comment>
<name>A0A836HNY8_9TRYP</name>
<evidence type="ECO:0000313" key="9">
    <source>
        <dbReference type="EMBL" id="KAG5481481.1"/>
    </source>
</evidence>
<keyword evidence="4" id="KW-0963">Cytoplasm</keyword>
<dbReference type="GO" id="GO:0030030">
    <property type="term" value="P:cell projection organization"/>
    <property type="evidence" value="ECO:0007669"/>
    <property type="project" value="UniProtKB-KW"/>
</dbReference>
<accession>A0A836HNY8</accession>
<keyword evidence="7" id="KW-0206">Cytoskeleton</keyword>
<evidence type="ECO:0000256" key="5">
    <source>
        <dbReference type="ARBA" id="ARBA00022794"/>
    </source>
</evidence>
<dbReference type="KEGG" id="lmat:92515465"/>
<dbReference type="OrthoDB" id="10251073at2759"/>
<keyword evidence="5" id="KW-0970">Cilium biogenesis/degradation</keyword>
<comment type="similarity">
    <text evidence="2">Belongs to the CFAP206 family.</text>
</comment>
<sequence>MDVIPLVAQEVASRYHSQAGDRPMSSAVTVEVAALLTRIWLLRERDKFDDAGDVAASVTHIEALTEDMLNFLLHRCSLPSLSILSLQVRCDTLRASREEHQRRAEVRKEAVRVQLEGALMSMEPGMVSAEQVWDALAVNFMHHYNDLGPPASAVAKAGSGSSGAAHSETFSAVSAALPRAQVTTFLRQDRVEQTGHMRQLRRIAWGLRLYQKETGRAPGVDLVSLSVAVDNPLAGLEAQSEEALAVLEPRVRLTRALLLSPTCPLHAAAQQLLKDEYHHLLLVQHVLRHVHCSLQQLRAYVNSRAVQPYASVLAELRQKLMPASKLLTAAQGSPLAGPSASPPAASAVGAAAPKKVVFPMFMELADAYEAGMRCVSELPHWATLLRVATESASGYPSTLPSSAAKDALTAAEAVSTPPFTSASAIAAEVGALLDSDTTRQRLPPGVHVRHRADLPLHTVDSTVARVYPESLCAMRGYCPVQLLSGRPTAGLLVPGQVPAQPSLSTKRRASLGCVEVSGVAGHASTPRPLYFIFADAAAMRTFATDPWRYVNGCLHVFHAADPCLTLAMGQADELPRELYLAGARVVERIGRDPGSLSPAQANRQSCGTQTGQIDSRIDHNYYWNEWDLRRHALKLANLMKMRTHSSQTTASHFRREATTQADPLKDSEAQTLHDAATQPPHVVQYLKGLRGTDTSAIQQVRKVVQY</sequence>
<proteinExistence type="inferred from homology"/>
<dbReference type="GO" id="GO:0036064">
    <property type="term" value="C:ciliary basal body"/>
    <property type="evidence" value="ECO:0007669"/>
    <property type="project" value="TreeGrafter"/>
</dbReference>
<evidence type="ECO:0000256" key="2">
    <source>
        <dbReference type="ARBA" id="ARBA00010500"/>
    </source>
</evidence>
<dbReference type="EMBL" id="JAFEUZ010000017">
    <property type="protein sequence ID" value="KAG5481481.1"/>
    <property type="molecule type" value="Genomic_DNA"/>
</dbReference>
<dbReference type="GeneID" id="92515465"/>
<protein>
    <recommendedName>
        <fullName evidence="3">Cilia- and flagella-associated protein 206</fullName>
    </recommendedName>
</protein>
<keyword evidence="10" id="KW-1185">Reference proteome</keyword>
<reference evidence="9 10" key="1">
    <citation type="submission" date="2021-03" db="EMBL/GenBank/DDBJ databases">
        <title>Leishmania (Mundinia) martiniquensis Genome sequencing and assembly.</title>
        <authorList>
            <person name="Almutairi H."/>
            <person name="Gatherer D."/>
        </authorList>
    </citation>
    <scope>NUCLEOTIDE SEQUENCE [LARGE SCALE GENOMIC DNA]</scope>
    <source>
        <strain evidence="9">LSCM1</strain>
    </source>
</reference>
<gene>
    <name evidence="9" type="ORF">LSCM1_05498</name>
</gene>
<evidence type="ECO:0000256" key="7">
    <source>
        <dbReference type="ARBA" id="ARBA00023212"/>
    </source>
</evidence>
<dbReference type="Proteomes" id="UP000673552">
    <property type="component" value="Chromosome 17"/>
</dbReference>